<dbReference type="KEGG" id="htl:HPTL_1689"/>
<gene>
    <name evidence="2" type="ORF">HPTL_1689</name>
</gene>
<reference evidence="2 3" key="1">
    <citation type="submission" date="2018-04" db="EMBL/GenBank/DDBJ databases">
        <title>Complete genome sequence of Hydrogenophilus thermoluteolus TH-1.</title>
        <authorList>
            <person name="Arai H."/>
        </authorList>
    </citation>
    <scope>NUCLEOTIDE SEQUENCE [LARGE SCALE GENOMIC DNA]</scope>
    <source>
        <strain evidence="2 3">TH-1</strain>
    </source>
</reference>
<evidence type="ECO:0000313" key="2">
    <source>
        <dbReference type="EMBL" id="BBD77947.1"/>
    </source>
</evidence>
<keyword evidence="1" id="KW-0472">Membrane</keyword>
<dbReference type="AlphaFoldDB" id="A0A2Z6DZK1"/>
<protein>
    <submittedName>
        <fullName evidence="2">Branched-chain amino acid ABC transporter</fullName>
    </submittedName>
</protein>
<dbReference type="Pfam" id="PF05437">
    <property type="entry name" value="AzlD"/>
    <property type="match status" value="1"/>
</dbReference>
<dbReference type="OrthoDB" id="5465192at2"/>
<keyword evidence="1" id="KW-1133">Transmembrane helix</keyword>
<keyword evidence="1" id="KW-0812">Transmembrane</keyword>
<dbReference type="InterPro" id="IPR008407">
    <property type="entry name" value="Brnchd-chn_aa_trnsp_AzlD"/>
</dbReference>
<keyword evidence="3" id="KW-1185">Reference proteome</keyword>
<dbReference type="RefSeq" id="WP_119335631.1">
    <property type="nucleotide sequence ID" value="NZ_AP018558.1"/>
</dbReference>
<feature type="transmembrane region" description="Helical" evidence="1">
    <location>
        <begin position="46"/>
        <end position="66"/>
    </location>
</feature>
<name>A0A2Z6DZK1_HYDTE</name>
<proteinExistence type="predicted"/>
<evidence type="ECO:0000313" key="3">
    <source>
        <dbReference type="Proteomes" id="UP000262004"/>
    </source>
</evidence>
<accession>A0A2Z6DZK1</accession>
<organism evidence="2 3">
    <name type="scientific">Hydrogenophilus thermoluteolus</name>
    <name type="common">Pseudomonas hydrogenothermophila</name>
    <dbReference type="NCBI Taxonomy" id="297"/>
    <lineage>
        <taxon>Bacteria</taxon>
        <taxon>Pseudomonadati</taxon>
        <taxon>Pseudomonadota</taxon>
        <taxon>Hydrogenophilia</taxon>
        <taxon>Hydrogenophilales</taxon>
        <taxon>Hydrogenophilaceae</taxon>
        <taxon>Hydrogenophilus</taxon>
    </lineage>
</organism>
<evidence type="ECO:0000256" key="1">
    <source>
        <dbReference type="SAM" id="Phobius"/>
    </source>
</evidence>
<sequence>MAEAHGVWGWGYLPIFLLLFWATWLTRGAFLLFGEKVRLPQSVQMWLRYAPAAALGALVAPDLFLAGGEVAFKPELVAAVVVMVSAAFWRNPWAPFALGMLTLVALQNAFPG</sequence>
<dbReference type="EMBL" id="AP018558">
    <property type="protein sequence ID" value="BBD77947.1"/>
    <property type="molecule type" value="Genomic_DNA"/>
</dbReference>
<feature type="transmembrane region" description="Helical" evidence="1">
    <location>
        <begin position="93"/>
        <end position="110"/>
    </location>
</feature>
<feature type="transmembrane region" description="Helical" evidence="1">
    <location>
        <begin position="12"/>
        <end position="34"/>
    </location>
</feature>
<dbReference type="Proteomes" id="UP000262004">
    <property type="component" value="Chromosome"/>
</dbReference>